<evidence type="ECO:0000256" key="7">
    <source>
        <dbReference type="SAM" id="MobiDB-lite"/>
    </source>
</evidence>
<feature type="transmembrane region" description="Helical" evidence="6">
    <location>
        <begin position="409"/>
        <end position="430"/>
    </location>
</feature>
<feature type="region of interest" description="Disordered" evidence="7">
    <location>
        <begin position="152"/>
        <end position="178"/>
    </location>
</feature>
<evidence type="ECO:0000313" key="9">
    <source>
        <dbReference type="Ensembl" id="ENSLBEP00000030914.1"/>
    </source>
</evidence>
<feature type="transmembrane region" description="Helical" evidence="6">
    <location>
        <begin position="616"/>
        <end position="634"/>
    </location>
</feature>
<feature type="transmembrane region" description="Helical" evidence="6">
    <location>
        <begin position="791"/>
        <end position="811"/>
    </location>
</feature>
<dbReference type="InterPro" id="IPR012496">
    <property type="entry name" value="TMC_dom"/>
</dbReference>
<feature type="transmembrane region" description="Helical" evidence="6">
    <location>
        <begin position="575"/>
        <end position="595"/>
    </location>
</feature>
<feature type="domain" description="TMC" evidence="8">
    <location>
        <begin position="608"/>
        <end position="714"/>
    </location>
</feature>
<evidence type="ECO:0000256" key="3">
    <source>
        <dbReference type="ARBA" id="ARBA00022692"/>
    </source>
</evidence>
<dbReference type="GeneTree" id="ENSGT01050000244894"/>
<reference evidence="9" key="2">
    <citation type="submission" date="2025-09" db="UniProtKB">
        <authorList>
            <consortium name="Ensembl"/>
        </authorList>
    </citation>
    <scope>IDENTIFICATION</scope>
</reference>
<dbReference type="InterPro" id="IPR038900">
    <property type="entry name" value="TMC"/>
</dbReference>
<dbReference type="Proteomes" id="UP000261660">
    <property type="component" value="Unplaced"/>
</dbReference>
<evidence type="ECO:0000256" key="1">
    <source>
        <dbReference type="ARBA" id="ARBA00004141"/>
    </source>
</evidence>
<dbReference type="GO" id="GO:0008381">
    <property type="term" value="F:mechanosensitive monoatomic ion channel activity"/>
    <property type="evidence" value="ECO:0007669"/>
    <property type="project" value="TreeGrafter"/>
</dbReference>
<feature type="transmembrane region" description="Helical" evidence="6">
    <location>
        <begin position="716"/>
        <end position="741"/>
    </location>
</feature>
<proteinExistence type="inferred from homology"/>
<dbReference type="GO" id="GO:0005886">
    <property type="term" value="C:plasma membrane"/>
    <property type="evidence" value="ECO:0007669"/>
    <property type="project" value="InterPro"/>
</dbReference>
<dbReference type="PANTHER" id="PTHR23302:SF4">
    <property type="entry name" value="TRANSMEMBRANE CHANNEL-LIKE PROTEIN 6"/>
    <property type="match status" value="1"/>
</dbReference>
<reference evidence="9" key="1">
    <citation type="submission" date="2025-08" db="UniProtKB">
        <authorList>
            <consortium name="Ensembl"/>
        </authorList>
    </citation>
    <scope>IDENTIFICATION</scope>
</reference>
<keyword evidence="4 6" id="KW-1133">Transmembrane helix</keyword>
<evidence type="ECO:0000256" key="5">
    <source>
        <dbReference type="ARBA" id="ARBA00023136"/>
    </source>
</evidence>
<dbReference type="PANTHER" id="PTHR23302">
    <property type="entry name" value="TRANSMEMBRANE CHANNEL-RELATED"/>
    <property type="match status" value="1"/>
</dbReference>
<dbReference type="Pfam" id="PF07810">
    <property type="entry name" value="TMC"/>
    <property type="match status" value="1"/>
</dbReference>
<keyword evidence="5 6" id="KW-0472">Membrane</keyword>
<evidence type="ECO:0000313" key="10">
    <source>
        <dbReference type="Proteomes" id="UP000261660"/>
    </source>
</evidence>
<name>A0A3Q3GH54_9LABR</name>
<dbReference type="STRING" id="56723.ENSLBEP00000030914"/>
<keyword evidence="3 6" id="KW-0812">Transmembrane</keyword>
<keyword evidence="10" id="KW-1185">Reference proteome</keyword>
<organism evidence="9 10">
    <name type="scientific">Labrus bergylta</name>
    <name type="common">ballan wrasse</name>
    <dbReference type="NCBI Taxonomy" id="56723"/>
    <lineage>
        <taxon>Eukaryota</taxon>
        <taxon>Metazoa</taxon>
        <taxon>Chordata</taxon>
        <taxon>Craniata</taxon>
        <taxon>Vertebrata</taxon>
        <taxon>Euteleostomi</taxon>
        <taxon>Actinopterygii</taxon>
        <taxon>Neopterygii</taxon>
        <taxon>Teleostei</taxon>
        <taxon>Neoteleostei</taxon>
        <taxon>Acanthomorphata</taxon>
        <taxon>Eupercaria</taxon>
        <taxon>Labriformes</taxon>
        <taxon>Labridae</taxon>
        <taxon>Labrus</taxon>
    </lineage>
</organism>
<evidence type="ECO:0000256" key="6">
    <source>
        <dbReference type="RuleBase" id="RU310713"/>
    </source>
</evidence>
<feature type="transmembrane region" description="Helical" evidence="6">
    <location>
        <begin position="312"/>
        <end position="334"/>
    </location>
</feature>
<protein>
    <recommendedName>
        <fullName evidence="6">Transmembrane channel-like protein</fullName>
    </recommendedName>
</protein>
<feature type="transmembrane region" description="Helical" evidence="6">
    <location>
        <begin position="535"/>
        <end position="555"/>
    </location>
</feature>
<sequence>MCHQLQIRHSCAERVRESDKGSVSALRLTVKIRLTHYVRCNPLLCGPICDATYVVHVWRSSRTMAQIVSFSSDISQMDSDYENILEDELGQDSATSTQRCPEALQMEVLRQCTDTRSTTRSHMRDETVDSLQRNSLQRNCWSAATLKVLSSMPSRTAGPNSAAVISRHDRNSSQLHRRRNSLKVYTQPSRIIQDILVNSDVEEISAEENKFEQLLSNLRGLSVSDRIRKLRATALSLKDKMEVRRLAFSDVAESSLISRNIPCYSRMKVYISRTWRSCWFSCLSVRASLQLWHSPMKKLSGRFGTGVLSYFLFLRTLLLFNLLLFVTNGLFLVFPQAVNPPSPTPYDTFTGLDLLTGTGYLSQSLMFYGYYTKTFIPDPACGAANHESPGLPACDLEQPQIAPYSITTAYFLTIPITFFIICIILVYSMSKSFGQSFQVLKSNGNLAVKVFCCWDFKVSKKMSVRLQSEKISTQLKELLSEMIRGEDGKSCMQRFCHLTVHLVAWMICLASISLGTAAVHFLSENAIKQKSFEDIELLLLSAVVSGVNLLLPGLFNLCAWIEMHDSPSVRVYVSIFRNLLLKVSIVSVLCFRWLGRIAVEPENLHLQCWESFVGQELYRLLLMDFIFTVLYTFLGEFLWRLFSKHVLKKNRKPVFDIARNVLELIYGQTLTWLGVLFAPLLPTVQIIKLFVLFYMKKTSLLLNCQSSRKPWRASQMTTLFISLLCFPSFLGAAVSVTYAIWTTKPSSECGPFRNLTTMYQSGQLWARELESSHPILSWISWAYNSLLENPLVLFLATGVLLMVIYFQAQVVDGQKRIISRLEKQIENEGKDKKFLITKLQGLSEQSSLVSPHR</sequence>
<dbReference type="AlphaFoldDB" id="A0A3Q3GH54"/>
<dbReference type="InParanoid" id="A0A3Q3GH54"/>
<dbReference type="Ensembl" id="ENSLBET00000032331.1">
    <property type="protein sequence ID" value="ENSLBEP00000030914.1"/>
    <property type="gene ID" value="ENSLBEG00000023349.1"/>
</dbReference>
<evidence type="ECO:0000256" key="4">
    <source>
        <dbReference type="ARBA" id="ARBA00022989"/>
    </source>
</evidence>
<comment type="similarity">
    <text evidence="2 6">Belongs to the TMC family.</text>
</comment>
<evidence type="ECO:0000259" key="8">
    <source>
        <dbReference type="Pfam" id="PF07810"/>
    </source>
</evidence>
<accession>A0A3Q3GH54</accession>
<comment type="subcellular location">
    <subcellularLocation>
        <location evidence="1 6">Membrane</location>
        <topology evidence="1 6">Multi-pass membrane protein</topology>
    </subcellularLocation>
</comment>
<feature type="transmembrane region" description="Helical" evidence="6">
    <location>
        <begin position="502"/>
        <end position="523"/>
    </location>
</feature>
<evidence type="ECO:0000256" key="2">
    <source>
        <dbReference type="ARBA" id="ARBA00006510"/>
    </source>
</evidence>